<keyword evidence="5" id="KW-1185">Reference proteome</keyword>
<dbReference type="Gene3D" id="2.60.120.260">
    <property type="entry name" value="Galactose-binding domain-like"/>
    <property type="match status" value="1"/>
</dbReference>
<comment type="caution">
    <text evidence="4">The sequence shown here is derived from an EMBL/GenBank/DDBJ whole genome shotgun (WGS) entry which is preliminary data.</text>
</comment>
<protein>
    <submittedName>
        <fullName evidence="4">Carbohydrate binding domain protein</fullName>
    </submittedName>
</protein>
<sequence length="584" mass="62543">MVSCRHRSTAKQMRRGGISAIVLFSSLIVASIGLASLQLMRLQGRSAEESADFIAARVHARTALEIGMLKIRNDSFWRTHLGNGDWVSDQAIGNGSFSLSAIDPIDNDVTIGDNHPIILTGTGRQADALFRTSVRLEVGPRTGSCLEVSMISGDDLEIFDATLTSDQTVCANDDVDAGGSSIVNANVEAYESVNGSTYTKSTQRRSTQRDMPDPLHAMDYYLAQGTTIHYSALRTWPQPQILKNTTFETDTQHWYANGNCTLQRSGAQDKNGNYSLRVTARSDSAAVAAQNLSLDSLRSGDAYQVSLHVFPTANAQAQAVVTLESSDSGTQTFTTPLTALEINKWGRLVGTITPVWSGTLTQATVSVAINNANDYYMDSVSLDNTTYPSGSYVLDGLLSPAHNPFGGGTNAKGIYIIDCAGKDVQVGRSRIVGTLVFLNPGGDAIVKGPLVWEPAVLNYPALLTNDTLRIGLASAGFNESDVGTNLNPPETPYPMNGGTSNSTFSNTDSYPSKIAGLVYSSKDLKFSATSNITGVVIAQEDIKVEATSLNLSYNSIYVNDPPPGFDADTVTMKVIPGTWQRTVN</sequence>
<feature type="domain" description="CBM-cenC" evidence="3">
    <location>
        <begin position="241"/>
        <end position="369"/>
    </location>
</feature>
<keyword evidence="1" id="KW-0378">Hydrolase</keyword>
<evidence type="ECO:0000313" key="5">
    <source>
        <dbReference type="Proteomes" id="UP000316304"/>
    </source>
</evidence>
<accession>A0A5C6C8R4</accession>
<keyword evidence="2" id="KW-0472">Membrane</keyword>
<evidence type="ECO:0000256" key="2">
    <source>
        <dbReference type="SAM" id="Phobius"/>
    </source>
</evidence>
<proteinExistence type="predicted"/>
<keyword evidence="2" id="KW-0812">Transmembrane</keyword>
<dbReference type="Proteomes" id="UP000316304">
    <property type="component" value="Unassembled WGS sequence"/>
</dbReference>
<name>A0A5C6C8R4_9BACT</name>
<gene>
    <name evidence="4" type="ORF">Pla52o_40020</name>
</gene>
<evidence type="ECO:0000259" key="3">
    <source>
        <dbReference type="Pfam" id="PF02018"/>
    </source>
</evidence>
<evidence type="ECO:0000313" key="4">
    <source>
        <dbReference type="EMBL" id="TWU20970.1"/>
    </source>
</evidence>
<dbReference type="InterPro" id="IPR008979">
    <property type="entry name" value="Galactose-bd-like_sf"/>
</dbReference>
<dbReference type="GO" id="GO:0016798">
    <property type="term" value="F:hydrolase activity, acting on glycosyl bonds"/>
    <property type="evidence" value="ECO:0007669"/>
    <property type="project" value="InterPro"/>
</dbReference>
<dbReference type="AlphaFoldDB" id="A0A5C6C8R4"/>
<evidence type="ECO:0000256" key="1">
    <source>
        <dbReference type="ARBA" id="ARBA00022801"/>
    </source>
</evidence>
<dbReference type="InterPro" id="IPR003305">
    <property type="entry name" value="CenC_carb-bd"/>
</dbReference>
<dbReference type="SUPFAM" id="SSF49785">
    <property type="entry name" value="Galactose-binding domain-like"/>
    <property type="match status" value="1"/>
</dbReference>
<keyword evidence="2" id="KW-1133">Transmembrane helix</keyword>
<dbReference type="EMBL" id="SJPT01000007">
    <property type="protein sequence ID" value="TWU20970.1"/>
    <property type="molecule type" value="Genomic_DNA"/>
</dbReference>
<dbReference type="Pfam" id="PF02018">
    <property type="entry name" value="CBM_4_9"/>
    <property type="match status" value="1"/>
</dbReference>
<feature type="transmembrane region" description="Helical" evidence="2">
    <location>
        <begin position="21"/>
        <end position="40"/>
    </location>
</feature>
<organism evidence="4 5">
    <name type="scientific">Novipirellula galeiformis</name>
    <dbReference type="NCBI Taxonomy" id="2528004"/>
    <lineage>
        <taxon>Bacteria</taxon>
        <taxon>Pseudomonadati</taxon>
        <taxon>Planctomycetota</taxon>
        <taxon>Planctomycetia</taxon>
        <taxon>Pirellulales</taxon>
        <taxon>Pirellulaceae</taxon>
        <taxon>Novipirellula</taxon>
    </lineage>
</organism>
<reference evidence="4 5" key="1">
    <citation type="submission" date="2019-02" db="EMBL/GenBank/DDBJ databases">
        <title>Deep-cultivation of Planctomycetes and their phenomic and genomic characterization uncovers novel biology.</title>
        <authorList>
            <person name="Wiegand S."/>
            <person name="Jogler M."/>
            <person name="Boedeker C."/>
            <person name="Pinto D."/>
            <person name="Vollmers J."/>
            <person name="Rivas-Marin E."/>
            <person name="Kohn T."/>
            <person name="Peeters S.H."/>
            <person name="Heuer A."/>
            <person name="Rast P."/>
            <person name="Oberbeckmann S."/>
            <person name="Bunk B."/>
            <person name="Jeske O."/>
            <person name="Meyerdierks A."/>
            <person name="Storesund J.E."/>
            <person name="Kallscheuer N."/>
            <person name="Luecker S."/>
            <person name="Lage O.M."/>
            <person name="Pohl T."/>
            <person name="Merkel B.J."/>
            <person name="Hornburger P."/>
            <person name="Mueller R.-W."/>
            <person name="Bruemmer F."/>
            <person name="Labrenz M."/>
            <person name="Spormann A.M."/>
            <person name="Op Den Camp H."/>
            <person name="Overmann J."/>
            <person name="Amann R."/>
            <person name="Jetten M.S.M."/>
            <person name="Mascher T."/>
            <person name="Medema M.H."/>
            <person name="Devos D.P."/>
            <person name="Kaster A.-K."/>
            <person name="Ovreas L."/>
            <person name="Rohde M."/>
            <person name="Galperin M.Y."/>
            <person name="Jogler C."/>
        </authorList>
    </citation>
    <scope>NUCLEOTIDE SEQUENCE [LARGE SCALE GENOMIC DNA]</scope>
    <source>
        <strain evidence="4 5">Pla52o</strain>
    </source>
</reference>